<reference evidence="1 2" key="1">
    <citation type="submission" date="2024-01" db="EMBL/GenBank/DDBJ databases">
        <title>The complete chloroplast genome sequence of Lithospermum erythrorhizon: insights into the phylogenetic relationship among Boraginaceae species and the maternal lineages of purple gromwells.</title>
        <authorList>
            <person name="Okada T."/>
            <person name="Watanabe K."/>
        </authorList>
    </citation>
    <scope>NUCLEOTIDE SEQUENCE [LARGE SCALE GENOMIC DNA]</scope>
</reference>
<evidence type="ECO:0000313" key="1">
    <source>
        <dbReference type="EMBL" id="GAA0165175.1"/>
    </source>
</evidence>
<keyword evidence="2" id="KW-1185">Reference proteome</keyword>
<dbReference type="EMBL" id="BAABME010005277">
    <property type="protein sequence ID" value="GAA0165175.1"/>
    <property type="molecule type" value="Genomic_DNA"/>
</dbReference>
<dbReference type="Proteomes" id="UP001454036">
    <property type="component" value="Unassembled WGS sequence"/>
</dbReference>
<protein>
    <submittedName>
        <fullName evidence="1">Uncharacterized protein</fullName>
    </submittedName>
</protein>
<accession>A0AAV3QMA6</accession>
<dbReference type="AlphaFoldDB" id="A0AAV3QMA6"/>
<organism evidence="1 2">
    <name type="scientific">Lithospermum erythrorhizon</name>
    <name type="common">Purple gromwell</name>
    <name type="synonym">Lithospermum officinale var. erythrorhizon</name>
    <dbReference type="NCBI Taxonomy" id="34254"/>
    <lineage>
        <taxon>Eukaryota</taxon>
        <taxon>Viridiplantae</taxon>
        <taxon>Streptophyta</taxon>
        <taxon>Embryophyta</taxon>
        <taxon>Tracheophyta</taxon>
        <taxon>Spermatophyta</taxon>
        <taxon>Magnoliopsida</taxon>
        <taxon>eudicotyledons</taxon>
        <taxon>Gunneridae</taxon>
        <taxon>Pentapetalae</taxon>
        <taxon>asterids</taxon>
        <taxon>lamiids</taxon>
        <taxon>Boraginales</taxon>
        <taxon>Boraginaceae</taxon>
        <taxon>Boraginoideae</taxon>
        <taxon>Lithospermeae</taxon>
        <taxon>Lithospermum</taxon>
    </lineage>
</organism>
<proteinExistence type="predicted"/>
<name>A0AAV3QMA6_LITER</name>
<gene>
    <name evidence="1" type="ORF">LIER_20644</name>
</gene>
<evidence type="ECO:0000313" key="2">
    <source>
        <dbReference type="Proteomes" id="UP001454036"/>
    </source>
</evidence>
<comment type="caution">
    <text evidence="1">The sequence shown here is derived from an EMBL/GenBank/DDBJ whole genome shotgun (WGS) entry which is preliminary data.</text>
</comment>
<sequence>MGGGAEGFHGEPSVVTSILCRSHDGGHDSMRVTTDIPTVVVILTFDTNVFFPPLGISDHSPIEVMVGESKLRFENLFKYYSFWSKHPEFANLIQSTWRKLVDGSESQILKGKSNEAKWALKSFNVKQFWKISQRVTDKAKEVDHSQYIILSGLGTYAPISKDKSLKELYNLKLA</sequence>